<proteinExistence type="predicted"/>
<reference evidence="2 3" key="1">
    <citation type="submission" date="2016-03" db="EMBL/GenBank/DDBJ databases">
        <title>Genome sequence of Mycoplasma gallinarum strain Mgn_IPT.</title>
        <authorList>
            <person name="Yacoub E."/>
            <person name="Sirand-Pugnet P."/>
            <person name="Barre A."/>
            <person name="Maurier F."/>
            <person name="Blanchard A."/>
            <person name="Ben Abdelmoumen B.M."/>
        </authorList>
    </citation>
    <scope>NUCLEOTIDE SEQUENCE [LARGE SCALE GENOMIC DNA]</scope>
    <source>
        <strain evidence="2 3">Mgn_IPT</strain>
    </source>
</reference>
<evidence type="ECO:0000313" key="2">
    <source>
        <dbReference type="EMBL" id="OAB48990.1"/>
    </source>
</evidence>
<organism evidence="2 3">
    <name type="scientific">Mycoplasmopsis gallinarum</name>
    <dbReference type="NCBI Taxonomy" id="29557"/>
    <lineage>
        <taxon>Bacteria</taxon>
        <taxon>Bacillati</taxon>
        <taxon>Mycoplasmatota</taxon>
        <taxon>Mycoplasmoidales</taxon>
        <taxon>Metamycoplasmataceae</taxon>
        <taxon>Mycoplasmopsis</taxon>
    </lineage>
</organism>
<name>A0A168RHE4_9BACT</name>
<sequence>MIFINKWKQLSEVKQPESVQKLWSLEKKHFRLPIILFFAIAFIVLTFYGFYTIYGLVTMQSVQSEISVYIQNSQTSPVAVYWDLLMRMPLIQFILMLVIMARSILSIVKSYQKKSFQFLPRISFNLIFFIICLEIWNLIVLLMNRAFFDLLLYKLLLSFEISLLIVNIILYLIIIRALNFLTVIFMISFQFEKTQEMMNSLKNNSELNNLFSSLGINVSNNKNEQGSIRETVELNEAEQKRKTQYDRLVNVPNEKLYEIANKLYIFQPEKLEKEELINAILDIVMKNEDSTGDKASE</sequence>
<comment type="caution">
    <text evidence="2">The sequence shown here is derived from an EMBL/GenBank/DDBJ whole genome shotgun (WGS) entry which is preliminary data.</text>
</comment>
<dbReference type="EMBL" id="LVLH01000028">
    <property type="protein sequence ID" value="OAB48990.1"/>
    <property type="molecule type" value="Genomic_DNA"/>
</dbReference>
<keyword evidence="1" id="KW-0472">Membrane</keyword>
<accession>A0A168RHE4</accession>
<evidence type="ECO:0000313" key="3">
    <source>
        <dbReference type="Proteomes" id="UP000076983"/>
    </source>
</evidence>
<feature type="transmembrane region" description="Helical" evidence="1">
    <location>
        <begin position="84"/>
        <end position="105"/>
    </location>
</feature>
<dbReference type="PATRIC" id="fig|29557.3.peg.306"/>
<feature type="transmembrane region" description="Helical" evidence="1">
    <location>
        <begin position="30"/>
        <end position="51"/>
    </location>
</feature>
<dbReference type="AlphaFoldDB" id="A0A168RHE4"/>
<dbReference type="STRING" id="29557.MGALLINA_03220"/>
<keyword evidence="1" id="KW-0812">Transmembrane</keyword>
<keyword evidence="3" id="KW-1185">Reference proteome</keyword>
<dbReference type="RefSeq" id="WP_063626113.1">
    <property type="nucleotide sequence ID" value="NZ_LVLH01000028.1"/>
</dbReference>
<feature type="transmembrane region" description="Helical" evidence="1">
    <location>
        <begin position="168"/>
        <end position="189"/>
    </location>
</feature>
<protein>
    <submittedName>
        <fullName evidence="2">Uncharacterized protein</fullName>
    </submittedName>
</protein>
<gene>
    <name evidence="2" type="ORF">MGALLINA_03220</name>
</gene>
<feature type="transmembrane region" description="Helical" evidence="1">
    <location>
        <begin position="126"/>
        <end position="148"/>
    </location>
</feature>
<keyword evidence="1" id="KW-1133">Transmembrane helix</keyword>
<dbReference type="Proteomes" id="UP000076983">
    <property type="component" value="Unassembled WGS sequence"/>
</dbReference>
<evidence type="ECO:0000256" key="1">
    <source>
        <dbReference type="SAM" id="Phobius"/>
    </source>
</evidence>